<reference evidence="2" key="1">
    <citation type="journal article" date="2023" name="G3 (Bethesda)">
        <title>Genome assembly and association tests identify interacting loci associated with vigor, precocity, and sex in interspecific pistachio rootstocks.</title>
        <authorList>
            <person name="Palmer W."/>
            <person name="Jacygrad E."/>
            <person name="Sagayaradj S."/>
            <person name="Cavanaugh K."/>
            <person name="Han R."/>
            <person name="Bertier L."/>
            <person name="Beede B."/>
            <person name="Kafkas S."/>
            <person name="Golino D."/>
            <person name="Preece J."/>
            <person name="Michelmore R."/>
        </authorList>
    </citation>
    <scope>NUCLEOTIDE SEQUENCE [LARGE SCALE GENOMIC DNA]</scope>
</reference>
<accession>A0ACC0Y1H3</accession>
<keyword evidence="2" id="KW-1185">Reference proteome</keyword>
<evidence type="ECO:0000313" key="2">
    <source>
        <dbReference type="Proteomes" id="UP001163603"/>
    </source>
</evidence>
<organism evidence="1 2">
    <name type="scientific">Pistacia integerrima</name>
    <dbReference type="NCBI Taxonomy" id="434235"/>
    <lineage>
        <taxon>Eukaryota</taxon>
        <taxon>Viridiplantae</taxon>
        <taxon>Streptophyta</taxon>
        <taxon>Embryophyta</taxon>
        <taxon>Tracheophyta</taxon>
        <taxon>Spermatophyta</taxon>
        <taxon>Magnoliopsida</taxon>
        <taxon>eudicotyledons</taxon>
        <taxon>Gunneridae</taxon>
        <taxon>Pentapetalae</taxon>
        <taxon>rosids</taxon>
        <taxon>malvids</taxon>
        <taxon>Sapindales</taxon>
        <taxon>Anacardiaceae</taxon>
        <taxon>Pistacia</taxon>
    </lineage>
</organism>
<dbReference type="Proteomes" id="UP001163603">
    <property type="component" value="Chromosome 9"/>
</dbReference>
<dbReference type="EMBL" id="CM047744">
    <property type="protein sequence ID" value="KAJ0027489.1"/>
    <property type="molecule type" value="Genomic_DNA"/>
</dbReference>
<gene>
    <name evidence="1" type="ORF">Pint_36065</name>
</gene>
<evidence type="ECO:0000313" key="1">
    <source>
        <dbReference type="EMBL" id="KAJ0027489.1"/>
    </source>
</evidence>
<comment type="caution">
    <text evidence="1">The sequence shown here is derived from an EMBL/GenBank/DDBJ whole genome shotgun (WGS) entry which is preliminary data.</text>
</comment>
<proteinExistence type="predicted"/>
<name>A0ACC0Y1H3_9ROSI</name>
<protein>
    <submittedName>
        <fullName evidence="1">Uncharacterized protein</fullName>
    </submittedName>
</protein>
<sequence>MGAVPKPGGFPPLSAHGPFQPTPAVLSTSLAGWMANPCPLPHPSASTGPIGLTAPNNAGS</sequence>